<protein>
    <submittedName>
        <fullName evidence="6">LacI family transcriptional regulator</fullName>
    </submittedName>
</protein>
<dbReference type="OrthoDB" id="252678at2"/>
<comment type="caution">
    <text evidence="6">The sequence shown here is derived from an EMBL/GenBank/DDBJ whole genome shotgun (WGS) entry which is preliminary data.</text>
</comment>
<keyword evidence="2" id="KW-0238">DNA-binding</keyword>
<reference evidence="5" key="3">
    <citation type="submission" date="2020-02" db="EMBL/GenBank/DDBJ databases">
        <authorList>
            <person name="Matsumoto Y."/>
            <person name="Motooka D."/>
            <person name="Nakamura S."/>
        </authorList>
    </citation>
    <scope>NUCLEOTIDE SEQUENCE</scope>
    <source>
        <strain evidence="5">JCM 6377</strain>
    </source>
</reference>
<dbReference type="CDD" id="cd01392">
    <property type="entry name" value="HTH_LacI"/>
    <property type="match status" value="1"/>
</dbReference>
<name>A0A2A7MTW5_MYCAG</name>
<reference evidence="6 7" key="1">
    <citation type="submission" date="2017-10" db="EMBL/GenBank/DDBJ databases">
        <title>The new phylogeny of genus Mycobacterium.</title>
        <authorList>
            <person name="Tortoli E."/>
            <person name="Trovato A."/>
            <person name="Cirillo D.M."/>
        </authorList>
    </citation>
    <scope>NUCLEOTIDE SEQUENCE [LARGE SCALE GENOMIC DNA]</scope>
    <source>
        <strain evidence="6 7">CCUG37673</strain>
    </source>
</reference>
<dbReference type="Proteomes" id="UP000465302">
    <property type="component" value="Unassembled WGS sequence"/>
</dbReference>
<dbReference type="InterPro" id="IPR000843">
    <property type="entry name" value="HTH_LacI"/>
</dbReference>
<dbReference type="SMART" id="SM00354">
    <property type="entry name" value="HTH_LACI"/>
    <property type="match status" value="1"/>
</dbReference>
<dbReference type="Gene3D" id="1.10.260.40">
    <property type="entry name" value="lambda repressor-like DNA-binding domains"/>
    <property type="match status" value="1"/>
</dbReference>
<dbReference type="Pfam" id="PF13377">
    <property type="entry name" value="Peripla_BP_3"/>
    <property type="match status" value="1"/>
</dbReference>
<organism evidence="6 7">
    <name type="scientific">Mycolicibacterium agri</name>
    <name type="common">Mycobacterium agri</name>
    <dbReference type="NCBI Taxonomy" id="36811"/>
    <lineage>
        <taxon>Bacteria</taxon>
        <taxon>Bacillati</taxon>
        <taxon>Actinomycetota</taxon>
        <taxon>Actinomycetes</taxon>
        <taxon>Mycobacteriales</taxon>
        <taxon>Mycobacteriaceae</taxon>
        <taxon>Mycolicibacterium</taxon>
    </lineage>
</organism>
<evidence type="ECO:0000256" key="1">
    <source>
        <dbReference type="ARBA" id="ARBA00023015"/>
    </source>
</evidence>
<evidence type="ECO:0000313" key="5">
    <source>
        <dbReference type="EMBL" id="GFG49042.1"/>
    </source>
</evidence>
<dbReference type="Gene3D" id="3.40.50.2300">
    <property type="match status" value="2"/>
</dbReference>
<dbReference type="Pfam" id="PF00356">
    <property type="entry name" value="LacI"/>
    <property type="match status" value="1"/>
</dbReference>
<keyword evidence="7" id="KW-1185">Reference proteome</keyword>
<feature type="domain" description="HTH lacI-type" evidence="4">
    <location>
        <begin position="2"/>
        <end position="56"/>
    </location>
</feature>
<dbReference type="PANTHER" id="PTHR30146">
    <property type="entry name" value="LACI-RELATED TRANSCRIPTIONAL REPRESSOR"/>
    <property type="match status" value="1"/>
</dbReference>
<dbReference type="GO" id="GO:0003700">
    <property type="term" value="F:DNA-binding transcription factor activity"/>
    <property type="evidence" value="ECO:0007669"/>
    <property type="project" value="TreeGrafter"/>
</dbReference>
<evidence type="ECO:0000313" key="7">
    <source>
        <dbReference type="Proteomes" id="UP000220914"/>
    </source>
</evidence>
<dbReference type="AlphaFoldDB" id="A0A2A7MTW5"/>
<reference evidence="5 8" key="2">
    <citation type="journal article" date="2019" name="Emerg. Microbes Infect.">
        <title>Comprehensive subspecies identification of 175 nontuberculous mycobacteria species based on 7547 genomic profiles.</title>
        <authorList>
            <person name="Matsumoto Y."/>
            <person name="Kinjo T."/>
            <person name="Motooka D."/>
            <person name="Nabeya D."/>
            <person name="Jung N."/>
            <person name="Uechi K."/>
            <person name="Horii T."/>
            <person name="Iida T."/>
            <person name="Fujita J."/>
            <person name="Nakamura S."/>
        </authorList>
    </citation>
    <scope>NUCLEOTIDE SEQUENCE [LARGE SCALE GENOMIC DNA]</scope>
    <source>
        <strain evidence="5 8">JCM 6377</strain>
    </source>
</reference>
<evidence type="ECO:0000259" key="4">
    <source>
        <dbReference type="PROSITE" id="PS50932"/>
    </source>
</evidence>
<dbReference type="InterPro" id="IPR046335">
    <property type="entry name" value="LacI/GalR-like_sensor"/>
</dbReference>
<dbReference type="EMBL" id="PDCP01000050">
    <property type="protein sequence ID" value="PEG35136.1"/>
    <property type="molecule type" value="Genomic_DNA"/>
</dbReference>
<proteinExistence type="predicted"/>
<dbReference type="PROSITE" id="PS50932">
    <property type="entry name" value="HTH_LACI_2"/>
    <property type="match status" value="1"/>
</dbReference>
<dbReference type="InterPro" id="IPR028082">
    <property type="entry name" value="Peripla_BP_I"/>
</dbReference>
<dbReference type="GO" id="GO:0000976">
    <property type="term" value="F:transcription cis-regulatory region binding"/>
    <property type="evidence" value="ECO:0007669"/>
    <property type="project" value="TreeGrafter"/>
</dbReference>
<sequence length="335" mass="35176">MASIRDVAAAAGVSLTTVSHALNNRGRIAEETRIRVLQAAAQLGYQANVHAQQLVTRRSRIIAIQLPALENKRGPALPDSAYFLDVINGAAAAADSAGYALVVTPSGGKASIFGGFAIDGAIIVDPQGDEPIFATGVPVVTVGIAQCETHDVLAVDNDHASAARLVLDHFEQNGRGCPAMVADDTHRSYVNDVMSGYREWVRGKGLRDVTLTLASLDDQRAVDRIVARLCEEHVDAVYTSSDDLALAILDAALRAGLSVPDDLAIASAVDARSLTLTSPQISATNLFPFRTGATAAQLLIDRLENGATPDDTRLIPTQFVARASSTVADSTPTSV</sequence>
<dbReference type="Proteomes" id="UP000220914">
    <property type="component" value="Unassembled WGS sequence"/>
</dbReference>
<dbReference type="EMBL" id="BLKS01000001">
    <property type="protein sequence ID" value="GFG49042.1"/>
    <property type="molecule type" value="Genomic_DNA"/>
</dbReference>
<dbReference type="PROSITE" id="PS00356">
    <property type="entry name" value="HTH_LACI_1"/>
    <property type="match status" value="1"/>
</dbReference>
<gene>
    <name evidence="6" type="ORF">CQY20_22880</name>
    <name evidence="5" type="ORF">MAGR_04830</name>
</gene>
<evidence type="ECO:0000313" key="8">
    <source>
        <dbReference type="Proteomes" id="UP000465302"/>
    </source>
</evidence>
<dbReference type="InterPro" id="IPR010982">
    <property type="entry name" value="Lambda_DNA-bd_dom_sf"/>
</dbReference>
<dbReference type="PANTHER" id="PTHR30146:SF153">
    <property type="entry name" value="LACTOSE OPERON REPRESSOR"/>
    <property type="match status" value="1"/>
</dbReference>
<keyword evidence="1" id="KW-0805">Transcription regulation</keyword>
<accession>A0A2A7MTW5</accession>
<evidence type="ECO:0000256" key="3">
    <source>
        <dbReference type="ARBA" id="ARBA00023163"/>
    </source>
</evidence>
<dbReference type="SUPFAM" id="SSF47413">
    <property type="entry name" value="lambda repressor-like DNA-binding domains"/>
    <property type="match status" value="1"/>
</dbReference>
<dbReference type="SUPFAM" id="SSF53822">
    <property type="entry name" value="Periplasmic binding protein-like I"/>
    <property type="match status" value="1"/>
</dbReference>
<keyword evidence="3" id="KW-0804">Transcription</keyword>
<evidence type="ECO:0000313" key="6">
    <source>
        <dbReference type="EMBL" id="PEG35136.1"/>
    </source>
</evidence>
<evidence type="ECO:0000256" key="2">
    <source>
        <dbReference type="ARBA" id="ARBA00023125"/>
    </source>
</evidence>